<evidence type="ECO:0000313" key="2">
    <source>
        <dbReference type="EMBL" id="WVZ65755.1"/>
    </source>
</evidence>
<dbReference type="AlphaFoldDB" id="A0AAQ3WLI6"/>
<name>A0AAQ3WLI6_PASNO</name>
<feature type="region of interest" description="Disordered" evidence="1">
    <location>
        <begin position="66"/>
        <end position="119"/>
    </location>
</feature>
<reference evidence="2 3" key="1">
    <citation type="submission" date="2024-02" db="EMBL/GenBank/DDBJ databases">
        <title>High-quality chromosome-scale genome assembly of Pensacola bahiagrass (Paspalum notatum Flugge var. saurae).</title>
        <authorList>
            <person name="Vega J.M."/>
            <person name="Podio M."/>
            <person name="Orjuela J."/>
            <person name="Siena L.A."/>
            <person name="Pessino S.C."/>
            <person name="Combes M.C."/>
            <person name="Mariac C."/>
            <person name="Albertini E."/>
            <person name="Pupilli F."/>
            <person name="Ortiz J.P.A."/>
            <person name="Leblanc O."/>
        </authorList>
    </citation>
    <scope>NUCLEOTIDE SEQUENCE [LARGE SCALE GENOMIC DNA]</scope>
    <source>
        <strain evidence="2">R1</strain>
        <tissue evidence="2">Leaf</tissue>
    </source>
</reference>
<organism evidence="2 3">
    <name type="scientific">Paspalum notatum var. saurae</name>
    <dbReference type="NCBI Taxonomy" id="547442"/>
    <lineage>
        <taxon>Eukaryota</taxon>
        <taxon>Viridiplantae</taxon>
        <taxon>Streptophyta</taxon>
        <taxon>Embryophyta</taxon>
        <taxon>Tracheophyta</taxon>
        <taxon>Spermatophyta</taxon>
        <taxon>Magnoliopsida</taxon>
        <taxon>Liliopsida</taxon>
        <taxon>Poales</taxon>
        <taxon>Poaceae</taxon>
        <taxon>PACMAD clade</taxon>
        <taxon>Panicoideae</taxon>
        <taxon>Andropogonodae</taxon>
        <taxon>Paspaleae</taxon>
        <taxon>Paspalinae</taxon>
        <taxon>Paspalum</taxon>
    </lineage>
</organism>
<feature type="region of interest" description="Disordered" evidence="1">
    <location>
        <begin position="1"/>
        <end position="35"/>
    </location>
</feature>
<dbReference type="Proteomes" id="UP001341281">
    <property type="component" value="Chromosome 03"/>
</dbReference>
<keyword evidence="3" id="KW-1185">Reference proteome</keyword>
<accession>A0AAQ3WLI6</accession>
<dbReference type="EMBL" id="CP144747">
    <property type="protein sequence ID" value="WVZ65755.1"/>
    <property type="molecule type" value="Genomic_DNA"/>
</dbReference>
<sequence>MRQFGGGESSPSPEAACSDRQPPPATATVSTVGDHPPAIEISRFSLCTENNLSPPLLVSFVGRASGLERKRSSSSRGRGSPRGGGGPRQPPWSLSSPSWETKPRCTHRSSPKTSEHRYANGTSNRLRSAWHGIATVLRNAFSTSADAPLLSKHMAYSMTVASKGSVILPSSLANPNSSCDIRSSAENTAVPRHASGTSNRAPSAVYTAQWPLLVVELLQHSPACSLAAVPQTRRFLPFPSGAILCCHLLARRPTLLALIMAA</sequence>
<protein>
    <submittedName>
        <fullName evidence="2">Uncharacterized protein</fullName>
    </submittedName>
</protein>
<evidence type="ECO:0000313" key="3">
    <source>
        <dbReference type="Proteomes" id="UP001341281"/>
    </source>
</evidence>
<gene>
    <name evidence="2" type="ORF">U9M48_015069</name>
</gene>
<proteinExistence type="predicted"/>
<evidence type="ECO:0000256" key="1">
    <source>
        <dbReference type="SAM" id="MobiDB-lite"/>
    </source>
</evidence>